<reference evidence="3 4" key="1">
    <citation type="submission" date="2019-02" db="EMBL/GenBank/DDBJ databases">
        <title>Deep-cultivation of Planctomycetes and their phenomic and genomic characterization uncovers novel biology.</title>
        <authorList>
            <person name="Wiegand S."/>
            <person name="Jogler M."/>
            <person name="Boedeker C."/>
            <person name="Pinto D."/>
            <person name="Vollmers J."/>
            <person name="Rivas-Marin E."/>
            <person name="Kohn T."/>
            <person name="Peeters S.H."/>
            <person name="Heuer A."/>
            <person name="Rast P."/>
            <person name="Oberbeckmann S."/>
            <person name="Bunk B."/>
            <person name="Jeske O."/>
            <person name="Meyerdierks A."/>
            <person name="Storesund J.E."/>
            <person name="Kallscheuer N."/>
            <person name="Luecker S."/>
            <person name="Lage O.M."/>
            <person name="Pohl T."/>
            <person name="Merkel B.J."/>
            <person name="Hornburger P."/>
            <person name="Mueller R.-W."/>
            <person name="Bruemmer F."/>
            <person name="Labrenz M."/>
            <person name="Spormann A.M."/>
            <person name="Op den Camp H."/>
            <person name="Overmann J."/>
            <person name="Amann R."/>
            <person name="Jetten M.S.M."/>
            <person name="Mascher T."/>
            <person name="Medema M.H."/>
            <person name="Devos D.P."/>
            <person name="Kaster A.-K."/>
            <person name="Ovreas L."/>
            <person name="Rohde M."/>
            <person name="Galperin M.Y."/>
            <person name="Jogler C."/>
        </authorList>
    </citation>
    <scope>NUCLEOTIDE SEQUENCE [LARGE SCALE GENOMIC DNA]</scope>
    <source>
        <strain evidence="3 4">CA12</strain>
    </source>
</reference>
<keyword evidence="3" id="KW-0378">Hydrolase</keyword>
<dbReference type="AlphaFoldDB" id="A0A517P526"/>
<dbReference type="InterPro" id="IPR001375">
    <property type="entry name" value="Peptidase_S9_cat"/>
</dbReference>
<feature type="signal peptide" evidence="1">
    <location>
        <begin position="1"/>
        <end position="35"/>
    </location>
</feature>
<evidence type="ECO:0000313" key="3">
    <source>
        <dbReference type="EMBL" id="QDT14479.1"/>
    </source>
</evidence>
<dbReference type="SUPFAM" id="SSF53474">
    <property type="entry name" value="alpha/beta-Hydrolases"/>
    <property type="match status" value="1"/>
</dbReference>
<evidence type="ECO:0000313" key="4">
    <source>
        <dbReference type="Proteomes" id="UP000318741"/>
    </source>
</evidence>
<feature type="domain" description="Peptidase S9 prolyl oligopeptidase catalytic" evidence="2">
    <location>
        <begin position="153"/>
        <end position="304"/>
    </location>
</feature>
<dbReference type="RefSeq" id="WP_145357346.1">
    <property type="nucleotide sequence ID" value="NZ_CP036265.1"/>
</dbReference>
<sequence precursor="true">MSSPAVVRPPVRFVRRITLVALGLIAAGTAAGAGADEPAEAFSLKDRIAAAQAEQPAAGDLSYKTDDWHGFTRFTFTGADSDEWIVAPKAPRADRAWVWRARFPGVATELDVELLKRGFHIVYKDVAQDFGGPRAMQRWRGFYEKLRRLGLGERGIFEGLSRGGLPIFAWAANYPETVAAVLGDNPVCDIRSWPGADNGATSVACMTAYGVTPETLAAFEGSPVRLTDKLAAPRADGEPGPPVVFVLNGADEVVPPADNADVMVRKLRAAGGTVKVYLKPGLGHHPHGLQTPEAIEELADWLIEHGTFAAPAAGGDPAEK</sequence>
<dbReference type="Gene3D" id="3.40.50.1820">
    <property type="entry name" value="alpha/beta hydrolase"/>
    <property type="match status" value="1"/>
</dbReference>
<feature type="chain" id="PRO_5021782656" evidence="1">
    <location>
        <begin position="36"/>
        <end position="320"/>
    </location>
</feature>
<gene>
    <name evidence="3" type="ORF">CA12_05530</name>
</gene>
<keyword evidence="1" id="KW-0732">Signal</keyword>
<accession>A0A517P526</accession>
<dbReference type="Pfam" id="PF00326">
    <property type="entry name" value="Peptidase_S9"/>
    <property type="match status" value="1"/>
</dbReference>
<dbReference type="GO" id="GO:0016787">
    <property type="term" value="F:hydrolase activity"/>
    <property type="evidence" value="ECO:0007669"/>
    <property type="project" value="UniProtKB-KW"/>
</dbReference>
<dbReference type="InterPro" id="IPR029058">
    <property type="entry name" value="AB_hydrolase_fold"/>
</dbReference>
<protein>
    <submittedName>
        <fullName evidence="3">Alpha/beta hydrolase family protein</fullName>
    </submittedName>
</protein>
<dbReference type="EMBL" id="CP036265">
    <property type="protein sequence ID" value="QDT14479.1"/>
    <property type="molecule type" value="Genomic_DNA"/>
</dbReference>
<name>A0A517P526_9PLAN</name>
<organism evidence="3 4">
    <name type="scientific">Alienimonas californiensis</name>
    <dbReference type="NCBI Taxonomy" id="2527989"/>
    <lineage>
        <taxon>Bacteria</taxon>
        <taxon>Pseudomonadati</taxon>
        <taxon>Planctomycetota</taxon>
        <taxon>Planctomycetia</taxon>
        <taxon>Planctomycetales</taxon>
        <taxon>Planctomycetaceae</taxon>
        <taxon>Alienimonas</taxon>
    </lineage>
</organism>
<evidence type="ECO:0000259" key="2">
    <source>
        <dbReference type="Pfam" id="PF00326"/>
    </source>
</evidence>
<proteinExistence type="predicted"/>
<dbReference type="Proteomes" id="UP000318741">
    <property type="component" value="Chromosome"/>
</dbReference>
<keyword evidence="4" id="KW-1185">Reference proteome</keyword>
<dbReference type="OrthoDB" id="234896at2"/>
<dbReference type="KEGG" id="acaf:CA12_05530"/>
<evidence type="ECO:0000256" key="1">
    <source>
        <dbReference type="SAM" id="SignalP"/>
    </source>
</evidence>